<proteinExistence type="predicted"/>
<gene>
    <name evidence="3" type="ORF">F6J85_13620</name>
</gene>
<organism evidence="3 4">
    <name type="scientific">Microbacterium lushaniae</name>
    <dbReference type="NCBI Taxonomy" id="2614639"/>
    <lineage>
        <taxon>Bacteria</taxon>
        <taxon>Bacillati</taxon>
        <taxon>Actinomycetota</taxon>
        <taxon>Actinomycetes</taxon>
        <taxon>Micrococcales</taxon>
        <taxon>Microbacteriaceae</taxon>
        <taxon>Microbacterium</taxon>
    </lineage>
</organism>
<name>A0A5J6L6H3_9MICO</name>
<evidence type="ECO:0000313" key="4">
    <source>
        <dbReference type="Proteomes" id="UP000325516"/>
    </source>
</evidence>
<dbReference type="RefSeq" id="WP_150925765.1">
    <property type="nucleotide sequence ID" value="NZ_CP044232.1"/>
</dbReference>
<sequence>MTHARHDDDGVARALAEGVRRWRRRRAVRRAAIAASFALIAVAAASAWLVADARERALADRAVTAAQEAVVTATFEGTADLAGRIEAQRAAFRDADALWAAAEESTAAFRGGDVAPAASAPNPGGESLPGGDAEARALLDGIGGTAVQIVYDGGPQNCGYAAADVTYRVALGGCYDSRFRNRLFLAWDAGATRTNIWPIFVHEAMHWYQWDRFSTQFAAAEQTGVGQDAYRVQIEADASCRAVIQHGVPATAYELSSAPCDIAQWHDGWLLEQIAALGVPMSAPAPEAFEVQEVVRP</sequence>
<feature type="transmembrane region" description="Helical" evidence="2">
    <location>
        <begin position="31"/>
        <end position="51"/>
    </location>
</feature>
<keyword evidence="2" id="KW-1133">Transmembrane helix</keyword>
<keyword evidence="2" id="KW-0812">Transmembrane</keyword>
<reference evidence="4" key="1">
    <citation type="submission" date="2019-09" db="EMBL/GenBank/DDBJ databases">
        <title>Mumia zhuanghuii sp. nov. isolated from the intestinal contents of plateau pika (Ochotona curzoniae) in the Qinghai-Tibet plateau of China.</title>
        <authorList>
            <person name="Tian Z."/>
        </authorList>
    </citation>
    <scope>NUCLEOTIDE SEQUENCE [LARGE SCALE GENOMIC DNA]</scope>
    <source>
        <strain evidence="4">L-031</strain>
    </source>
</reference>
<dbReference type="Proteomes" id="UP000325516">
    <property type="component" value="Chromosome"/>
</dbReference>
<feature type="region of interest" description="Disordered" evidence="1">
    <location>
        <begin position="112"/>
        <end position="131"/>
    </location>
</feature>
<evidence type="ECO:0000256" key="2">
    <source>
        <dbReference type="SAM" id="Phobius"/>
    </source>
</evidence>
<dbReference type="AlphaFoldDB" id="A0A5J6L6H3"/>
<keyword evidence="2" id="KW-0472">Membrane</keyword>
<accession>A0A5J6L6H3</accession>
<evidence type="ECO:0000313" key="3">
    <source>
        <dbReference type="EMBL" id="QEW04025.1"/>
    </source>
</evidence>
<dbReference type="EMBL" id="CP044232">
    <property type="protein sequence ID" value="QEW04025.1"/>
    <property type="molecule type" value="Genomic_DNA"/>
</dbReference>
<dbReference type="KEGG" id="mlz:F6J85_13620"/>
<protein>
    <submittedName>
        <fullName evidence="3">Uncharacterized protein</fullName>
    </submittedName>
</protein>
<evidence type="ECO:0000256" key="1">
    <source>
        <dbReference type="SAM" id="MobiDB-lite"/>
    </source>
</evidence>
<keyword evidence="4" id="KW-1185">Reference proteome</keyword>